<accession>A0A3B0XMU7</accession>
<dbReference type="EMBL" id="UOFJ01000204">
    <property type="protein sequence ID" value="VAW66060.1"/>
    <property type="molecule type" value="Genomic_DNA"/>
</dbReference>
<reference evidence="1" key="1">
    <citation type="submission" date="2018-06" db="EMBL/GenBank/DDBJ databases">
        <authorList>
            <person name="Zhirakovskaya E."/>
        </authorList>
    </citation>
    <scope>NUCLEOTIDE SEQUENCE</scope>
</reference>
<dbReference type="Pfam" id="PF03747">
    <property type="entry name" value="ADP_ribosyl_GH"/>
    <property type="match status" value="1"/>
</dbReference>
<dbReference type="PANTHER" id="PTHR16222">
    <property type="entry name" value="ADP-RIBOSYLGLYCOHYDROLASE"/>
    <property type="match status" value="1"/>
</dbReference>
<protein>
    <recommendedName>
        <fullName evidence="2">ADP-ribosylglycohydrolase</fullName>
    </recommendedName>
</protein>
<dbReference type="AlphaFoldDB" id="A0A3B0XMU7"/>
<sequence length="382" mass="42681">MSFEREDLYFPPIHDRIDGGGRDLSRWLIAYLNFREKDDTTQQQAKDYLDQIGQNSSLFAARFRGTLIGMALGDSLGATLDFNAQSSPLATTEVTENPLDLISGGWTGSTSMAICLAYSLIREKWFSKYDQMNLYMQWWKYDAFRINKKNREKTFGMSDTVIAALKRYESTGELDAGDPSPSATGSEALMRVAPAVLFYFGNVKGCIGSSGGISRATHKSEKAIASCKYLGALLFGAIRGYSKEELTEGLFEPYPGAWNEHALEAEVINIVKTAHLKTYNEIKSDGYITHTLEAAIWVFHNASSFEEGMMLVISLPGSHKNALASVYGKLAGAFYGEHNINPEWIKKTPAFHAFYYYADRLLRYGISDAPLLFLDENTHFMP</sequence>
<dbReference type="Gene3D" id="1.10.4080.10">
    <property type="entry name" value="ADP-ribosylation/Crystallin J1"/>
    <property type="match status" value="1"/>
</dbReference>
<dbReference type="InterPro" id="IPR050792">
    <property type="entry name" value="ADP-ribosylglycohydrolase"/>
</dbReference>
<evidence type="ECO:0008006" key="2">
    <source>
        <dbReference type="Google" id="ProtNLM"/>
    </source>
</evidence>
<gene>
    <name evidence="1" type="ORF">MNBD_GAMMA10-1912</name>
</gene>
<proteinExistence type="predicted"/>
<dbReference type="InterPro" id="IPR036705">
    <property type="entry name" value="Ribosyl_crysJ1_sf"/>
</dbReference>
<organism evidence="1">
    <name type="scientific">hydrothermal vent metagenome</name>
    <dbReference type="NCBI Taxonomy" id="652676"/>
    <lineage>
        <taxon>unclassified sequences</taxon>
        <taxon>metagenomes</taxon>
        <taxon>ecological metagenomes</taxon>
    </lineage>
</organism>
<dbReference type="InterPro" id="IPR005502">
    <property type="entry name" value="Ribosyl_crysJ1"/>
</dbReference>
<dbReference type="PANTHER" id="PTHR16222:SF12">
    <property type="entry name" value="ADP-RIBOSYLGLYCOHYDROLASE-RELATED"/>
    <property type="match status" value="1"/>
</dbReference>
<name>A0A3B0XMU7_9ZZZZ</name>
<evidence type="ECO:0000313" key="1">
    <source>
        <dbReference type="EMBL" id="VAW66060.1"/>
    </source>
</evidence>
<dbReference type="SUPFAM" id="SSF101478">
    <property type="entry name" value="ADP-ribosylglycohydrolase"/>
    <property type="match status" value="1"/>
</dbReference>